<dbReference type="AlphaFoldDB" id="A0A8J2KJL1"/>
<sequence>GQIESFGISIQFSHSKIAQEAVKNQLASEGIQWIFNPPGAPHFGGMWEAGVKSVKNHLRRVIGNVIFKFEEMYTALTQIDACLNCRPLCPLSTDPTDLEVLTPGHFLTGTVLTAIPSQEVMDVAVNRLDRWQLIQRPVQHFWKRWSREFNSRLQQRPKWWVAQPNLKKGAIVLVKNDNLPPLKWKMGRVAEVSNNLLRVATIKTAQGEIKRHVVKLALLPLDTQELLDEKS</sequence>
<dbReference type="Pfam" id="PF18701">
    <property type="entry name" value="DUF5641"/>
    <property type="match status" value="1"/>
</dbReference>
<accession>A0A8J2KJL1</accession>
<organism evidence="2 3">
    <name type="scientific">Allacma fusca</name>
    <dbReference type="NCBI Taxonomy" id="39272"/>
    <lineage>
        <taxon>Eukaryota</taxon>
        <taxon>Metazoa</taxon>
        <taxon>Ecdysozoa</taxon>
        <taxon>Arthropoda</taxon>
        <taxon>Hexapoda</taxon>
        <taxon>Collembola</taxon>
        <taxon>Symphypleona</taxon>
        <taxon>Sminthuridae</taxon>
        <taxon>Allacma</taxon>
    </lineage>
</organism>
<dbReference type="OrthoDB" id="8061911at2759"/>
<feature type="domain" description="DUF5641" evidence="1">
    <location>
        <begin position="129"/>
        <end position="219"/>
    </location>
</feature>
<keyword evidence="3" id="KW-1185">Reference proteome</keyword>
<dbReference type="InterPro" id="IPR040676">
    <property type="entry name" value="DUF5641"/>
</dbReference>
<dbReference type="PANTHER" id="PTHR47331">
    <property type="entry name" value="PHD-TYPE DOMAIN-CONTAINING PROTEIN"/>
    <property type="match status" value="1"/>
</dbReference>
<comment type="caution">
    <text evidence="2">The sequence shown here is derived from an EMBL/GenBank/DDBJ whole genome shotgun (WGS) entry which is preliminary data.</text>
</comment>
<reference evidence="2" key="1">
    <citation type="submission" date="2021-06" db="EMBL/GenBank/DDBJ databases">
        <authorList>
            <person name="Hodson N. C."/>
            <person name="Mongue J. A."/>
            <person name="Jaron S. K."/>
        </authorList>
    </citation>
    <scope>NUCLEOTIDE SEQUENCE</scope>
</reference>
<protein>
    <recommendedName>
        <fullName evidence="1">DUF5641 domain-containing protein</fullName>
    </recommendedName>
</protein>
<name>A0A8J2KJL1_9HEXA</name>
<evidence type="ECO:0000259" key="1">
    <source>
        <dbReference type="Pfam" id="PF18701"/>
    </source>
</evidence>
<gene>
    <name evidence="2" type="ORF">AFUS01_LOCUS26739</name>
</gene>
<proteinExistence type="predicted"/>
<evidence type="ECO:0000313" key="2">
    <source>
        <dbReference type="EMBL" id="CAG7816105.1"/>
    </source>
</evidence>
<dbReference type="EMBL" id="CAJVCH010361139">
    <property type="protein sequence ID" value="CAG7816105.1"/>
    <property type="molecule type" value="Genomic_DNA"/>
</dbReference>
<evidence type="ECO:0000313" key="3">
    <source>
        <dbReference type="Proteomes" id="UP000708208"/>
    </source>
</evidence>
<feature type="non-terminal residue" evidence="2">
    <location>
        <position position="1"/>
    </location>
</feature>
<dbReference type="Proteomes" id="UP000708208">
    <property type="component" value="Unassembled WGS sequence"/>
</dbReference>